<keyword evidence="1" id="KW-0472">Membrane</keyword>
<feature type="transmembrane region" description="Helical" evidence="1">
    <location>
        <begin position="12"/>
        <end position="32"/>
    </location>
</feature>
<name>A0A2P2QZB6_RHIMU</name>
<dbReference type="AlphaFoldDB" id="A0A2P2QZB6"/>
<keyword evidence="1" id="KW-1133">Transmembrane helix</keyword>
<reference evidence="2" key="1">
    <citation type="submission" date="2018-02" db="EMBL/GenBank/DDBJ databases">
        <title>Rhizophora mucronata_Transcriptome.</title>
        <authorList>
            <person name="Meera S.P."/>
            <person name="Sreeshan A."/>
            <person name="Augustine A."/>
        </authorList>
    </citation>
    <scope>NUCLEOTIDE SEQUENCE</scope>
    <source>
        <tissue evidence="2">Leaf</tissue>
    </source>
</reference>
<evidence type="ECO:0000313" key="2">
    <source>
        <dbReference type="EMBL" id="MBX72342.1"/>
    </source>
</evidence>
<keyword evidence="1" id="KW-0812">Transmembrane</keyword>
<organism evidence="2">
    <name type="scientific">Rhizophora mucronata</name>
    <name type="common">Asiatic mangrove</name>
    <dbReference type="NCBI Taxonomy" id="61149"/>
    <lineage>
        <taxon>Eukaryota</taxon>
        <taxon>Viridiplantae</taxon>
        <taxon>Streptophyta</taxon>
        <taxon>Embryophyta</taxon>
        <taxon>Tracheophyta</taxon>
        <taxon>Spermatophyta</taxon>
        <taxon>Magnoliopsida</taxon>
        <taxon>eudicotyledons</taxon>
        <taxon>Gunneridae</taxon>
        <taxon>Pentapetalae</taxon>
        <taxon>rosids</taxon>
        <taxon>fabids</taxon>
        <taxon>Malpighiales</taxon>
        <taxon>Rhizophoraceae</taxon>
        <taxon>Rhizophora</taxon>
    </lineage>
</organism>
<evidence type="ECO:0000256" key="1">
    <source>
        <dbReference type="SAM" id="Phobius"/>
    </source>
</evidence>
<protein>
    <submittedName>
        <fullName evidence="2">Uncharacterized protein</fullName>
    </submittedName>
</protein>
<sequence length="34" mass="3969">MWFMMKYRCDLLGMSCIFLAIFIINCLSGISLSF</sequence>
<accession>A0A2P2QZB6</accession>
<proteinExistence type="predicted"/>
<dbReference type="EMBL" id="GGEC01091858">
    <property type="protein sequence ID" value="MBX72342.1"/>
    <property type="molecule type" value="Transcribed_RNA"/>
</dbReference>